<dbReference type="InterPro" id="IPR008160">
    <property type="entry name" value="Collagen"/>
</dbReference>
<dbReference type="PANTHER" id="PTHR24023">
    <property type="entry name" value="COLLAGEN ALPHA"/>
    <property type="match status" value="1"/>
</dbReference>
<dbReference type="AlphaFoldDB" id="A0A9D3RSI9"/>
<dbReference type="InterPro" id="IPR050149">
    <property type="entry name" value="Collagen_superfamily"/>
</dbReference>
<feature type="compositionally biased region" description="Pro residues" evidence="1">
    <location>
        <begin position="110"/>
        <end position="122"/>
    </location>
</feature>
<dbReference type="Pfam" id="PF01391">
    <property type="entry name" value="Collagen"/>
    <property type="match status" value="2"/>
</dbReference>
<evidence type="ECO:0000313" key="2">
    <source>
        <dbReference type="EMBL" id="KAG5841769.1"/>
    </source>
</evidence>
<dbReference type="GO" id="GO:0030198">
    <property type="term" value="P:extracellular matrix organization"/>
    <property type="evidence" value="ECO:0007669"/>
    <property type="project" value="TreeGrafter"/>
</dbReference>
<organism evidence="2 3">
    <name type="scientific">Anguilla anguilla</name>
    <name type="common">European freshwater eel</name>
    <name type="synonym">Muraena anguilla</name>
    <dbReference type="NCBI Taxonomy" id="7936"/>
    <lineage>
        <taxon>Eukaryota</taxon>
        <taxon>Metazoa</taxon>
        <taxon>Chordata</taxon>
        <taxon>Craniata</taxon>
        <taxon>Vertebrata</taxon>
        <taxon>Euteleostomi</taxon>
        <taxon>Actinopterygii</taxon>
        <taxon>Neopterygii</taxon>
        <taxon>Teleostei</taxon>
        <taxon>Anguilliformes</taxon>
        <taxon>Anguillidae</taxon>
        <taxon>Anguilla</taxon>
    </lineage>
</organism>
<dbReference type="EMBL" id="JAFIRN010000009">
    <property type="protein sequence ID" value="KAG5841769.1"/>
    <property type="molecule type" value="Genomic_DNA"/>
</dbReference>
<dbReference type="GO" id="GO:0030020">
    <property type="term" value="F:extracellular matrix structural constituent conferring tensile strength"/>
    <property type="evidence" value="ECO:0007669"/>
    <property type="project" value="TreeGrafter"/>
</dbReference>
<evidence type="ECO:0008006" key="4">
    <source>
        <dbReference type="Google" id="ProtNLM"/>
    </source>
</evidence>
<dbReference type="Proteomes" id="UP001044222">
    <property type="component" value="Chromosome 9"/>
</dbReference>
<name>A0A9D3RSI9_ANGAN</name>
<evidence type="ECO:0000256" key="1">
    <source>
        <dbReference type="SAM" id="MobiDB-lite"/>
    </source>
</evidence>
<dbReference type="GO" id="GO:0031012">
    <property type="term" value="C:extracellular matrix"/>
    <property type="evidence" value="ECO:0007669"/>
    <property type="project" value="TreeGrafter"/>
</dbReference>
<feature type="region of interest" description="Disordered" evidence="1">
    <location>
        <begin position="98"/>
        <end position="214"/>
    </location>
</feature>
<keyword evidence="3" id="KW-1185">Reference proteome</keyword>
<feature type="compositionally biased region" description="Pro residues" evidence="1">
    <location>
        <begin position="166"/>
        <end position="178"/>
    </location>
</feature>
<evidence type="ECO:0000313" key="3">
    <source>
        <dbReference type="Proteomes" id="UP001044222"/>
    </source>
</evidence>
<proteinExistence type="predicted"/>
<dbReference type="PANTHER" id="PTHR24023:SF1112">
    <property type="entry name" value="COL_CUTICLE_N DOMAIN-CONTAINING PROTEIN-RELATED"/>
    <property type="match status" value="1"/>
</dbReference>
<comment type="caution">
    <text evidence="2">The sequence shown here is derived from an EMBL/GenBank/DDBJ whole genome shotgun (WGS) entry which is preliminary data.</text>
</comment>
<gene>
    <name evidence="2" type="ORF">ANANG_G00170410</name>
</gene>
<protein>
    <recommendedName>
        <fullName evidence="4">Collagen IV NC1 domain-containing protein</fullName>
    </recommendedName>
</protein>
<sequence length="235" mass="24485">MEHLGALELLVNLDLGEAKERKVWRGNLETEGLMGKRRRGTTRSCRTTWLSWPRWVTRATGSSRGKPPTDEHLIKLCSTVLRNQLPELLQAITPTGCRQCEPKQGTPGEPGTPGPRGPPGPAGYPGTTGSRGYPGPPGREGLQGIKGEIGPMGLKGSKGEGDTGMPGPPGPAGLPGPPGVDGEGRRGSPGIPGQSGMPGIPGKRGPPGPAGECDVSLCYQAYGFRDLRFSKGPNS</sequence>
<accession>A0A9D3RSI9</accession>
<reference evidence="2" key="1">
    <citation type="submission" date="2021-01" db="EMBL/GenBank/DDBJ databases">
        <title>A chromosome-scale assembly of European eel, Anguilla anguilla.</title>
        <authorList>
            <person name="Henkel C."/>
            <person name="Jong-Raadsen S.A."/>
            <person name="Dufour S."/>
            <person name="Weltzien F.-A."/>
            <person name="Palstra A.P."/>
            <person name="Pelster B."/>
            <person name="Spaink H.P."/>
            <person name="Van Den Thillart G.E."/>
            <person name="Jansen H."/>
            <person name="Zahm M."/>
            <person name="Klopp C."/>
            <person name="Cedric C."/>
            <person name="Louis A."/>
            <person name="Berthelot C."/>
            <person name="Parey E."/>
            <person name="Roest Crollius H."/>
            <person name="Montfort J."/>
            <person name="Robinson-Rechavi M."/>
            <person name="Bucao C."/>
            <person name="Bouchez O."/>
            <person name="Gislard M."/>
            <person name="Lluch J."/>
            <person name="Milhes M."/>
            <person name="Lampietro C."/>
            <person name="Lopez Roques C."/>
            <person name="Donnadieu C."/>
            <person name="Braasch I."/>
            <person name="Desvignes T."/>
            <person name="Postlethwait J."/>
            <person name="Bobe J."/>
            <person name="Guiguen Y."/>
            <person name="Dirks R."/>
        </authorList>
    </citation>
    <scope>NUCLEOTIDE SEQUENCE</scope>
    <source>
        <strain evidence="2">Tag_6206</strain>
        <tissue evidence="2">Liver</tissue>
    </source>
</reference>
<dbReference type="GO" id="GO:0005615">
    <property type="term" value="C:extracellular space"/>
    <property type="evidence" value="ECO:0007669"/>
    <property type="project" value="TreeGrafter"/>
</dbReference>